<evidence type="ECO:0000256" key="4">
    <source>
        <dbReference type="ARBA" id="ARBA00022801"/>
    </source>
</evidence>
<keyword evidence="4" id="KW-0378">Hydrolase</keyword>
<feature type="compositionally biased region" description="Basic and acidic residues" evidence="8">
    <location>
        <begin position="222"/>
        <end position="231"/>
    </location>
</feature>
<evidence type="ECO:0000256" key="2">
    <source>
        <dbReference type="ARBA" id="ARBA00005988"/>
    </source>
</evidence>
<keyword evidence="5" id="KW-0862">Zinc</keyword>
<dbReference type="InterPro" id="IPR000834">
    <property type="entry name" value="Peptidase_M14"/>
</dbReference>
<keyword evidence="10" id="KW-0121">Carboxypeptidase</keyword>
<accession>E8QZS6</accession>
<name>E8QZS6_ISOPI</name>
<dbReference type="PRINTS" id="PR00765">
    <property type="entry name" value="CRBOXYPTASEA"/>
</dbReference>
<dbReference type="GO" id="GO:0006508">
    <property type="term" value="P:proteolysis"/>
    <property type="evidence" value="ECO:0007669"/>
    <property type="project" value="UniProtKB-KW"/>
</dbReference>
<gene>
    <name evidence="10" type="ordered locus">Isop_2647</name>
</gene>
<evidence type="ECO:0000259" key="9">
    <source>
        <dbReference type="PROSITE" id="PS52035"/>
    </source>
</evidence>
<evidence type="ECO:0000256" key="6">
    <source>
        <dbReference type="ARBA" id="ARBA00023049"/>
    </source>
</evidence>
<sequence length="611" mass="67994">MMTFRRWLIAVGVGMSLALPIGRAEAQELNPQPGSSPARIPDNAVYRAPKVELAFNRLYDEPELVEAMRRLVAAHPDLLTMESIGKSVEGRDLWCVTIANPKTGDPKTKPAFYVDANVHGNEVQTSEACLYLIWYLTENYDRLPQIRQLVDERVFYVLPTVNPDGRAWWFNGPNTTNSSRSGKAPQDDDRDGRIDEDTYQDLDGDGQIRQMRRRSPVGRYRAASDDPRRMELAPPGEFGEYELLGFEGLDNDGDGQINEDLPGGYDMNRNYPSDWRPETVQRGAGPFPLCWPETRAVAEFIKNRPHIAGVQSFHNAGGMILRGPGHPDRAPQYPAEDERMIRGIGEEGVRLLPFYRNLVIEKDLYTVHGGFITWTYENLGIVSFTNELWSSNELLGTAPGQAKPNDDLFAADRLLHGATFKDWTPFRHPTLGDIEIGGFVKESQRIPPPFLLEQGSHRNAAFVIFHADQMPRPEWLKVEATPLGGEVYQIDASVRNTRRIPTITAQAARHKLNLPDRLSLMGDAATILDGGELVNPDAGLTLGADSTAALDQDDLASGVRPEPRVVRFARGVPGLGAIHARWIVQAPAGSELRLRFESQKGGVLNRSLVLP</sequence>
<dbReference type="RefSeq" id="WP_013565505.1">
    <property type="nucleotide sequence ID" value="NC_014962.1"/>
</dbReference>
<dbReference type="KEGG" id="ipa:Isop_2647"/>
<dbReference type="SUPFAM" id="SSF53187">
    <property type="entry name" value="Zn-dependent exopeptidases"/>
    <property type="match status" value="1"/>
</dbReference>
<evidence type="ECO:0000256" key="8">
    <source>
        <dbReference type="SAM" id="MobiDB-lite"/>
    </source>
</evidence>
<comment type="cofactor">
    <cofactor evidence="1">
        <name>Zn(2+)</name>
        <dbReference type="ChEBI" id="CHEBI:29105"/>
    </cofactor>
</comment>
<dbReference type="Pfam" id="PF00246">
    <property type="entry name" value="Peptidase_M14"/>
    <property type="match status" value="1"/>
</dbReference>
<feature type="active site" description="Proton donor/acceptor" evidence="7">
    <location>
        <position position="387"/>
    </location>
</feature>
<feature type="compositionally biased region" description="Polar residues" evidence="8">
    <location>
        <begin position="172"/>
        <end position="181"/>
    </location>
</feature>
<keyword evidence="3" id="KW-0645">Protease</keyword>
<feature type="domain" description="Peptidase M14" evidence="9">
    <location>
        <begin position="57"/>
        <end position="418"/>
    </location>
</feature>
<evidence type="ECO:0000313" key="11">
    <source>
        <dbReference type="Proteomes" id="UP000008631"/>
    </source>
</evidence>
<dbReference type="OrthoDB" id="9811296at2"/>
<dbReference type="EMBL" id="CP002353">
    <property type="protein sequence ID" value="ADV63217.1"/>
    <property type="molecule type" value="Genomic_DNA"/>
</dbReference>
<dbReference type="eggNOG" id="COG2866">
    <property type="taxonomic scope" value="Bacteria"/>
</dbReference>
<proteinExistence type="inferred from homology"/>
<dbReference type="STRING" id="575540.Isop_2647"/>
<dbReference type="AlphaFoldDB" id="E8QZS6"/>
<dbReference type="PANTHER" id="PTHR11705">
    <property type="entry name" value="PROTEASE FAMILY M14 CARBOXYPEPTIDASE A,B"/>
    <property type="match status" value="1"/>
</dbReference>
<evidence type="ECO:0000313" key="10">
    <source>
        <dbReference type="EMBL" id="ADV63217.1"/>
    </source>
</evidence>
<dbReference type="CDD" id="cd06905">
    <property type="entry name" value="M14-like"/>
    <property type="match status" value="1"/>
</dbReference>
<reference key="1">
    <citation type="submission" date="2010-11" db="EMBL/GenBank/DDBJ databases">
        <title>The complete sequence of chromosome of Isophaera pallida ATCC 43644.</title>
        <authorList>
            <consortium name="US DOE Joint Genome Institute (JGI-PGF)"/>
            <person name="Lucas S."/>
            <person name="Copeland A."/>
            <person name="Lapidus A."/>
            <person name="Bruce D."/>
            <person name="Goodwin L."/>
            <person name="Pitluck S."/>
            <person name="Kyrpides N."/>
            <person name="Mavromatis K."/>
            <person name="Pagani I."/>
            <person name="Ivanova N."/>
            <person name="Saunders E."/>
            <person name="Brettin T."/>
            <person name="Detter J.C."/>
            <person name="Han C."/>
            <person name="Tapia R."/>
            <person name="Land M."/>
            <person name="Hauser L."/>
            <person name="Markowitz V."/>
            <person name="Cheng J.-F."/>
            <person name="Hugenholtz P."/>
            <person name="Woyke T."/>
            <person name="Wu D."/>
            <person name="Eisen J.A."/>
        </authorList>
    </citation>
    <scope>NUCLEOTIDE SEQUENCE</scope>
    <source>
        <strain>ATCC 43644</strain>
    </source>
</reference>
<dbReference type="Proteomes" id="UP000008631">
    <property type="component" value="Chromosome"/>
</dbReference>
<dbReference type="HOGENOM" id="CLU_028657_0_0_0"/>
<comment type="similarity">
    <text evidence="2 7">Belongs to the peptidase M14 family.</text>
</comment>
<dbReference type="Gene3D" id="3.40.630.10">
    <property type="entry name" value="Zn peptidases"/>
    <property type="match status" value="1"/>
</dbReference>
<dbReference type="GO" id="GO:0004181">
    <property type="term" value="F:metallocarboxypeptidase activity"/>
    <property type="evidence" value="ECO:0007669"/>
    <property type="project" value="InterPro"/>
</dbReference>
<protein>
    <submittedName>
        <fullName evidence="10">Peptidase M14 carboxypeptidase A</fullName>
    </submittedName>
</protein>
<evidence type="ECO:0000256" key="5">
    <source>
        <dbReference type="ARBA" id="ARBA00022833"/>
    </source>
</evidence>
<organism evidence="10 11">
    <name type="scientific">Isosphaera pallida (strain ATCC 43644 / DSM 9630 / IS1B)</name>
    <dbReference type="NCBI Taxonomy" id="575540"/>
    <lineage>
        <taxon>Bacteria</taxon>
        <taxon>Pseudomonadati</taxon>
        <taxon>Planctomycetota</taxon>
        <taxon>Planctomycetia</taxon>
        <taxon>Isosphaerales</taxon>
        <taxon>Isosphaeraceae</taxon>
        <taxon>Isosphaera</taxon>
    </lineage>
</organism>
<feature type="compositionally biased region" description="Basic and acidic residues" evidence="8">
    <location>
        <begin position="185"/>
        <end position="196"/>
    </location>
</feature>
<dbReference type="SMART" id="SM00631">
    <property type="entry name" value="Zn_pept"/>
    <property type="match status" value="1"/>
</dbReference>
<evidence type="ECO:0000256" key="7">
    <source>
        <dbReference type="PROSITE-ProRule" id="PRU01379"/>
    </source>
</evidence>
<feature type="region of interest" description="Disordered" evidence="8">
    <location>
        <begin position="169"/>
        <end position="235"/>
    </location>
</feature>
<evidence type="ECO:0000256" key="1">
    <source>
        <dbReference type="ARBA" id="ARBA00001947"/>
    </source>
</evidence>
<keyword evidence="6" id="KW-0482">Metalloprotease</keyword>
<dbReference type="PANTHER" id="PTHR11705:SF143">
    <property type="entry name" value="SLL0236 PROTEIN"/>
    <property type="match status" value="1"/>
</dbReference>
<reference evidence="10 11" key="2">
    <citation type="journal article" date="2011" name="Stand. Genomic Sci.">
        <title>Complete genome sequence of Isosphaera pallida type strain (IS1B).</title>
        <authorList>
            <consortium name="US DOE Joint Genome Institute (JGI-PGF)"/>
            <person name="Goker M."/>
            <person name="Cleland D."/>
            <person name="Saunders E."/>
            <person name="Lapidus A."/>
            <person name="Nolan M."/>
            <person name="Lucas S."/>
            <person name="Hammon N."/>
            <person name="Deshpande S."/>
            <person name="Cheng J.F."/>
            <person name="Tapia R."/>
            <person name="Han C."/>
            <person name="Goodwin L."/>
            <person name="Pitluck S."/>
            <person name="Liolios K."/>
            <person name="Pagani I."/>
            <person name="Ivanova N."/>
            <person name="Mavromatis K."/>
            <person name="Pati A."/>
            <person name="Chen A."/>
            <person name="Palaniappan K."/>
            <person name="Land M."/>
            <person name="Hauser L."/>
            <person name="Chang Y.J."/>
            <person name="Jeffries C.D."/>
            <person name="Detter J.C."/>
            <person name="Beck B."/>
            <person name="Woyke T."/>
            <person name="Bristow J."/>
            <person name="Eisen J.A."/>
            <person name="Markowitz V."/>
            <person name="Hugenholtz P."/>
            <person name="Kyrpides N.C."/>
            <person name="Klenk H.P."/>
        </authorList>
    </citation>
    <scope>NUCLEOTIDE SEQUENCE [LARGE SCALE GENOMIC DNA]</scope>
    <source>
        <strain evidence="11">ATCC 43644 / DSM 9630 / IS1B</strain>
    </source>
</reference>
<evidence type="ECO:0000256" key="3">
    <source>
        <dbReference type="ARBA" id="ARBA00022670"/>
    </source>
</evidence>
<dbReference type="GO" id="GO:0005615">
    <property type="term" value="C:extracellular space"/>
    <property type="evidence" value="ECO:0007669"/>
    <property type="project" value="TreeGrafter"/>
</dbReference>
<dbReference type="GO" id="GO:0008270">
    <property type="term" value="F:zinc ion binding"/>
    <property type="evidence" value="ECO:0007669"/>
    <property type="project" value="InterPro"/>
</dbReference>
<dbReference type="PROSITE" id="PS52035">
    <property type="entry name" value="PEPTIDASE_M14"/>
    <property type="match status" value="1"/>
</dbReference>
<keyword evidence="11" id="KW-1185">Reference proteome</keyword>
<dbReference type="InParanoid" id="E8QZS6"/>